<evidence type="ECO:0000256" key="3">
    <source>
        <dbReference type="ARBA" id="ARBA00022568"/>
    </source>
</evidence>
<dbReference type="InterPro" id="IPR044880">
    <property type="entry name" value="NCX_ion-bd_dom_sf"/>
</dbReference>
<evidence type="ECO:0000256" key="5">
    <source>
        <dbReference type="ARBA" id="ARBA00022837"/>
    </source>
</evidence>
<accession>A0A1W9S2C7</accession>
<keyword evidence="4 9" id="KW-0812">Transmembrane</keyword>
<evidence type="ECO:0000256" key="8">
    <source>
        <dbReference type="ARBA" id="ARBA00023136"/>
    </source>
</evidence>
<keyword evidence="5 9" id="KW-0106">Calcium</keyword>
<keyword evidence="7 9" id="KW-0406">Ion transport</keyword>
<dbReference type="GO" id="GO:0012505">
    <property type="term" value="C:endomembrane system"/>
    <property type="evidence" value="ECO:0007669"/>
    <property type="project" value="UniProtKB-SubCell"/>
</dbReference>
<evidence type="ECO:0000259" key="10">
    <source>
        <dbReference type="Pfam" id="PF01699"/>
    </source>
</evidence>
<organism evidence="11 12">
    <name type="scientific">Candidatus Coatesbacteria bacterium 4484_99</name>
    <dbReference type="NCBI Taxonomy" id="1970774"/>
    <lineage>
        <taxon>Bacteria</taxon>
        <taxon>Candidatus Coatesiibacteriota</taxon>
    </lineage>
</organism>
<sequence>MTRVTVILSFLLSGLTFILYYIDVHPGYIFAVSGVALVFLAVLLGWATEAVAERMGSAWGGFLNATLGNGAEILIAILAIKEGLITIVKASITGSIIGNSLFVLGGAFFFGGIRYKELKFNPNMAMLNNSMMALVISALLIPSILTHLSVEGFTKSMSQSFSLLVSIILIVIYFAGLIFLFRTHRGLFKDTESISHRLVNWGFKKSVIYLVITTAVMIGVVEILINTVEPTLKSLGWGELFMGAVVLALIGNAAENSIALLFAWRKNMDLAFSICINSAQQIAIFVAPLAVIFGFVYGVPMDLNFHLLEVIAISLSTLILVLVTVDHKTNWLEGVQLIGLYLVFAIAFYFIK</sequence>
<dbReference type="InterPro" id="IPR004798">
    <property type="entry name" value="CAX-like"/>
</dbReference>
<feature type="transmembrane region" description="Helical" evidence="9">
    <location>
        <begin position="282"/>
        <end position="299"/>
    </location>
</feature>
<evidence type="ECO:0000256" key="7">
    <source>
        <dbReference type="ARBA" id="ARBA00023065"/>
    </source>
</evidence>
<dbReference type="InterPro" id="IPR004713">
    <property type="entry name" value="CaH_exchang"/>
</dbReference>
<keyword evidence="8 9" id="KW-0472">Membrane</keyword>
<feature type="transmembrane region" description="Helical" evidence="9">
    <location>
        <begin position="28"/>
        <end position="47"/>
    </location>
</feature>
<feature type="transmembrane region" description="Helical" evidence="9">
    <location>
        <begin position="207"/>
        <end position="228"/>
    </location>
</feature>
<feature type="transmembrane region" description="Helical" evidence="9">
    <location>
        <begin position="59"/>
        <end position="80"/>
    </location>
</feature>
<dbReference type="NCBIfam" id="TIGR00378">
    <property type="entry name" value="cax"/>
    <property type="match status" value="1"/>
</dbReference>
<dbReference type="EMBL" id="NATQ01000028">
    <property type="protein sequence ID" value="OQX90787.1"/>
    <property type="molecule type" value="Genomic_DNA"/>
</dbReference>
<keyword evidence="2 9" id="KW-0813">Transport</keyword>
<keyword evidence="9" id="KW-0050">Antiport</keyword>
<evidence type="ECO:0000256" key="2">
    <source>
        <dbReference type="ARBA" id="ARBA00022448"/>
    </source>
</evidence>
<comment type="caution">
    <text evidence="11">The sequence shown here is derived from an EMBL/GenBank/DDBJ whole genome shotgun (WGS) entry which is preliminary data.</text>
</comment>
<gene>
    <name evidence="11" type="ORF">B6D57_02035</name>
</gene>
<comment type="subcellular location">
    <subcellularLocation>
        <location evidence="1">Endomembrane system</location>
        <topology evidence="1">Multi-pass membrane protein</topology>
    </subcellularLocation>
</comment>
<evidence type="ECO:0000256" key="6">
    <source>
        <dbReference type="ARBA" id="ARBA00022989"/>
    </source>
</evidence>
<dbReference type="InterPro" id="IPR004837">
    <property type="entry name" value="NaCa_Exmemb"/>
</dbReference>
<feature type="transmembrane region" description="Helical" evidence="9">
    <location>
        <begin position="160"/>
        <end position="181"/>
    </location>
</feature>
<feature type="domain" description="Sodium/calcium exchanger membrane region" evidence="10">
    <location>
        <begin position="206"/>
        <end position="349"/>
    </location>
</feature>
<feature type="transmembrane region" description="Helical" evidence="9">
    <location>
        <begin position="240"/>
        <end position="262"/>
    </location>
</feature>
<name>A0A1W9S2C7_9BACT</name>
<evidence type="ECO:0000313" key="11">
    <source>
        <dbReference type="EMBL" id="OQX90787.1"/>
    </source>
</evidence>
<feature type="transmembrane region" description="Helical" evidence="9">
    <location>
        <begin position="332"/>
        <end position="351"/>
    </location>
</feature>
<evidence type="ECO:0000256" key="9">
    <source>
        <dbReference type="RuleBase" id="RU365028"/>
    </source>
</evidence>
<dbReference type="Proteomes" id="UP000192611">
    <property type="component" value="Unassembled WGS sequence"/>
</dbReference>
<feature type="transmembrane region" description="Helical" evidence="9">
    <location>
        <begin position="125"/>
        <end position="148"/>
    </location>
</feature>
<dbReference type="PANTHER" id="PTHR31503:SF22">
    <property type="entry name" value="VACUOLAR CALCIUM ION TRANSPORTER"/>
    <property type="match status" value="1"/>
</dbReference>
<feature type="transmembrane region" description="Helical" evidence="9">
    <location>
        <begin position="5"/>
        <end position="22"/>
    </location>
</feature>
<protein>
    <recommendedName>
        <fullName evidence="9">Ca(2+)/H(+) antiporter</fullName>
    </recommendedName>
</protein>
<dbReference type="AlphaFoldDB" id="A0A1W9S2C7"/>
<dbReference type="GO" id="GO:0016020">
    <property type="term" value="C:membrane"/>
    <property type="evidence" value="ECO:0007669"/>
    <property type="project" value="InterPro"/>
</dbReference>
<dbReference type="Gene3D" id="1.20.1420.30">
    <property type="entry name" value="NCX, central ion-binding region"/>
    <property type="match status" value="1"/>
</dbReference>
<dbReference type="GO" id="GO:0006874">
    <property type="term" value="P:intracellular calcium ion homeostasis"/>
    <property type="evidence" value="ECO:0007669"/>
    <property type="project" value="TreeGrafter"/>
</dbReference>
<keyword evidence="6 9" id="KW-1133">Transmembrane helix</keyword>
<evidence type="ECO:0000313" key="12">
    <source>
        <dbReference type="Proteomes" id="UP000192611"/>
    </source>
</evidence>
<reference evidence="12" key="1">
    <citation type="submission" date="2017-03" db="EMBL/GenBank/DDBJ databases">
        <title>Novel pathways for hydrocarbon cycling and metabolic interdependencies in hydrothermal sediment communities.</title>
        <authorList>
            <person name="Dombrowski N."/>
            <person name="Seitz K."/>
            <person name="Teske A."/>
            <person name="Baker B."/>
        </authorList>
    </citation>
    <scope>NUCLEOTIDE SEQUENCE [LARGE SCALE GENOMIC DNA]</scope>
</reference>
<feature type="domain" description="Sodium/calcium exchanger membrane region" evidence="10">
    <location>
        <begin position="28"/>
        <end position="181"/>
    </location>
</feature>
<proteinExistence type="inferred from homology"/>
<keyword evidence="3 9" id="KW-0109">Calcium transport</keyword>
<comment type="function">
    <text evidence="9">Ca(+)/H(+) antiporter that extrudes calcium in exchange for external protons.</text>
</comment>
<evidence type="ECO:0000256" key="4">
    <source>
        <dbReference type="ARBA" id="ARBA00022692"/>
    </source>
</evidence>
<comment type="similarity">
    <text evidence="9">Belongs to the Ca(2+):cation antiporter (CaCA) (TC 2.A.19) family.</text>
</comment>
<feature type="transmembrane region" description="Helical" evidence="9">
    <location>
        <begin position="92"/>
        <end position="113"/>
    </location>
</feature>
<dbReference type="PANTHER" id="PTHR31503">
    <property type="entry name" value="VACUOLAR CALCIUM ION TRANSPORTER"/>
    <property type="match status" value="1"/>
</dbReference>
<evidence type="ECO:0000256" key="1">
    <source>
        <dbReference type="ARBA" id="ARBA00004127"/>
    </source>
</evidence>
<feature type="transmembrane region" description="Helical" evidence="9">
    <location>
        <begin position="305"/>
        <end position="325"/>
    </location>
</feature>
<dbReference type="GO" id="GO:0015369">
    <property type="term" value="F:calcium:proton antiporter activity"/>
    <property type="evidence" value="ECO:0007669"/>
    <property type="project" value="UniProtKB-UniRule"/>
</dbReference>
<dbReference type="Pfam" id="PF01699">
    <property type="entry name" value="Na_Ca_ex"/>
    <property type="match status" value="2"/>
</dbReference>